<gene>
    <name evidence="1" type="ORF">DY000_02000907</name>
</gene>
<evidence type="ECO:0008006" key="3">
    <source>
        <dbReference type="Google" id="ProtNLM"/>
    </source>
</evidence>
<sequence>MNSKYVPDEEEMYLVGDMDTLSVLDALTELRDQGFQVIDAVNRNPLCDSHNPLNLDYIDDNKCYHVGYKMRKLASELVLRSLMLREHSVRDVVLITSDYHFLLPIQYLQDEFWCNVMVVKGKDADLGLPSRVIWDDALVEDA</sequence>
<comment type="caution">
    <text evidence="1">The sequence shown here is derived from an EMBL/GenBank/DDBJ whole genome shotgun (WGS) entry which is preliminary data.</text>
</comment>
<protein>
    <recommendedName>
        <fullName evidence="3">NYN domain-containing protein</fullName>
    </recommendedName>
</protein>
<keyword evidence="2" id="KW-1185">Reference proteome</keyword>
<dbReference type="Proteomes" id="UP000266723">
    <property type="component" value="Unassembled WGS sequence"/>
</dbReference>
<organism evidence="1 2">
    <name type="scientific">Brassica cretica</name>
    <name type="common">Mustard</name>
    <dbReference type="NCBI Taxonomy" id="69181"/>
    <lineage>
        <taxon>Eukaryota</taxon>
        <taxon>Viridiplantae</taxon>
        <taxon>Streptophyta</taxon>
        <taxon>Embryophyta</taxon>
        <taxon>Tracheophyta</taxon>
        <taxon>Spermatophyta</taxon>
        <taxon>Magnoliopsida</taxon>
        <taxon>eudicotyledons</taxon>
        <taxon>Gunneridae</taxon>
        <taxon>Pentapetalae</taxon>
        <taxon>rosids</taxon>
        <taxon>malvids</taxon>
        <taxon>Brassicales</taxon>
        <taxon>Brassicaceae</taxon>
        <taxon>Brassiceae</taxon>
        <taxon>Brassica</taxon>
    </lineage>
</organism>
<accession>A0ABQ7CD31</accession>
<dbReference type="EMBL" id="QGKV02000832">
    <property type="protein sequence ID" value="KAF3549198.1"/>
    <property type="molecule type" value="Genomic_DNA"/>
</dbReference>
<name>A0ABQ7CD31_BRACR</name>
<reference evidence="1 2" key="1">
    <citation type="journal article" date="2020" name="BMC Genomics">
        <title>Intraspecific diversification of the crop wild relative Brassica cretica Lam. using demographic model selection.</title>
        <authorList>
            <person name="Kioukis A."/>
            <person name="Michalopoulou V.A."/>
            <person name="Briers L."/>
            <person name="Pirintsos S."/>
            <person name="Studholme D.J."/>
            <person name="Pavlidis P."/>
            <person name="Sarris P.F."/>
        </authorList>
    </citation>
    <scope>NUCLEOTIDE SEQUENCE [LARGE SCALE GENOMIC DNA]</scope>
    <source>
        <strain evidence="2">cv. PFS-1207/04</strain>
    </source>
</reference>
<evidence type="ECO:0000313" key="2">
    <source>
        <dbReference type="Proteomes" id="UP000266723"/>
    </source>
</evidence>
<evidence type="ECO:0000313" key="1">
    <source>
        <dbReference type="EMBL" id="KAF3549198.1"/>
    </source>
</evidence>
<proteinExistence type="predicted"/>